<gene>
    <name evidence="4" type="ORF">GCM10025781_21920</name>
</gene>
<keyword evidence="1" id="KW-0560">Oxidoreductase</keyword>
<evidence type="ECO:0000313" key="5">
    <source>
        <dbReference type="Proteomes" id="UP001501446"/>
    </source>
</evidence>
<dbReference type="InterPro" id="IPR046373">
    <property type="entry name" value="Acyl-CoA_Oxase/DH_mid-dom_sf"/>
</dbReference>
<dbReference type="Proteomes" id="UP001501446">
    <property type="component" value="Unassembled WGS sequence"/>
</dbReference>
<dbReference type="EMBL" id="BAABLN010000033">
    <property type="protein sequence ID" value="GAA4702856.1"/>
    <property type="molecule type" value="Genomic_DNA"/>
</dbReference>
<dbReference type="InterPro" id="IPR013786">
    <property type="entry name" value="AcylCoA_DH/ox_N"/>
</dbReference>
<dbReference type="SUPFAM" id="SSF56645">
    <property type="entry name" value="Acyl-CoA dehydrogenase NM domain-like"/>
    <property type="match status" value="1"/>
</dbReference>
<proteinExistence type="predicted"/>
<dbReference type="InterPro" id="IPR009100">
    <property type="entry name" value="AcylCoA_DH/oxidase_NM_dom_sf"/>
</dbReference>
<evidence type="ECO:0000313" key="4">
    <source>
        <dbReference type="EMBL" id="GAA4702856.1"/>
    </source>
</evidence>
<protein>
    <submittedName>
        <fullName evidence="4">Acyl-CoA dehydrogenase family protein</fullName>
    </submittedName>
</protein>
<dbReference type="SUPFAM" id="SSF47203">
    <property type="entry name" value="Acyl-CoA dehydrogenase C-terminal domain-like"/>
    <property type="match status" value="1"/>
</dbReference>
<reference evidence="5" key="1">
    <citation type="journal article" date="2019" name="Int. J. Syst. Evol. Microbiol.">
        <title>The Global Catalogue of Microorganisms (GCM) 10K type strain sequencing project: providing services to taxonomists for standard genome sequencing and annotation.</title>
        <authorList>
            <consortium name="The Broad Institute Genomics Platform"/>
            <consortium name="The Broad Institute Genome Sequencing Center for Infectious Disease"/>
            <person name="Wu L."/>
            <person name="Ma J."/>
        </authorList>
    </citation>
    <scope>NUCLEOTIDE SEQUENCE [LARGE SCALE GENOMIC DNA]</scope>
    <source>
        <strain evidence="5">JCM 18958</strain>
    </source>
</reference>
<evidence type="ECO:0000259" key="3">
    <source>
        <dbReference type="Pfam" id="PF08028"/>
    </source>
</evidence>
<evidence type="ECO:0000259" key="2">
    <source>
        <dbReference type="Pfam" id="PF02771"/>
    </source>
</evidence>
<keyword evidence="5" id="KW-1185">Reference proteome</keyword>
<dbReference type="Gene3D" id="1.20.140.10">
    <property type="entry name" value="Butyryl-CoA Dehydrogenase, subunit A, domain 3"/>
    <property type="match status" value="1"/>
</dbReference>
<dbReference type="InterPro" id="IPR037069">
    <property type="entry name" value="AcylCoA_DH/ox_N_sf"/>
</dbReference>
<feature type="domain" description="Acyl-CoA dehydrogenase C-terminal" evidence="3">
    <location>
        <begin position="242"/>
        <end position="370"/>
    </location>
</feature>
<accession>A0ABP8XA35</accession>
<dbReference type="Gene3D" id="1.10.540.10">
    <property type="entry name" value="Acyl-CoA dehydrogenase/oxidase, N-terminal domain"/>
    <property type="match status" value="1"/>
</dbReference>
<feature type="domain" description="Acyl-CoA dehydrogenase/oxidase N-terminal" evidence="2">
    <location>
        <begin position="15"/>
        <end position="93"/>
    </location>
</feature>
<dbReference type="InterPro" id="IPR036250">
    <property type="entry name" value="AcylCo_DH-like_C"/>
</dbReference>
<dbReference type="PANTHER" id="PTHR43884:SF25">
    <property type="entry name" value="ACYL-COA DEHYDROGENASE YDBM-RELATED"/>
    <property type="match status" value="1"/>
</dbReference>
<evidence type="ECO:0000256" key="1">
    <source>
        <dbReference type="ARBA" id="ARBA00023002"/>
    </source>
</evidence>
<dbReference type="Pfam" id="PF02771">
    <property type="entry name" value="Acyl-CoA_dh_N"/>
    <property type="match status" value="1"/>
</dbReference>
<dbReference type="PIRSF" id="PIRSF016578">
    <property type="entry name" value="HsaA"/>
    <property type="match status" value="1"/>
</dbReference>
<name>A0ABP8XA35_9MICC</name>
<dbReference type="InterPro" id="IPR013107">
    <property type="entry name" value="Acyl-CoA_DH_C"/>
</dbReference>
<dbReference type="PANTHER" id="PTHR43884">
    <property type="entry name" value="ACYL-COA DEHYDROGENASE"/>
    <property type="match status" value="1"/>
</dbReference>
<dbReference type="Gene3D" id="2.40.110.10">
    <property type="entry name" value="Butyryl-CoA Dehydrogenase, subunit A, domain 2"/>
    <property type="match status" value="1"/>
</dbReference>
<sequence>MSTMHDVLPDHMLETFRDRAAGYDERNEFFAEDFADLRDAGYLRLLVPEEFGGLGFSLQDAAMAQRRLAAAAPSTALGINMHHVIVGVARTLWQRGDARARGIFEEVVAGEVFAFGISEAGNDLVLFDATSVAEPVEAGLSLQGTKIFTSLSPAWTRLLVHARRTDRASDAPDALVFGVLERGARGVEIKQDWDALGMRASQSCTTVLDGAVLAPERVLTEIPVGPSPDPVVWGIFGCFELLLASVYTGIADRAIQVAVEISRTRMSHARGASYASDPDIRWHIAEAGILRDGVELQLRQVSSDMDAVGTDREVQHGGRWFILFSGLKHRATETARQVVDLALRSTGGSQFRRGSELERLYRDVLAGMYHPSDNESVHAATATSLLGPIPTD</sequence>
<organism evidence="4 5">
    <name type="scientific">Kocuria gwangalliensis</name>
    <dbReference type="NCBI Taxonomy" id="501592"/>
    <lineage>
        <taxon>Bacteria</taxon>
        <taxon>Bacillati</taxon>
        <taxon>Actinomycetota</taxon>
        <taxon>Actinomycetes</taxon>
        <taxon>Micrococcales</taxon>
        <taxon>Micrococcaceae</taxon>
        <taxon>Kocuria</taxon>
    </lineage>
</organism>
<comment type="caution">
    <text evidence="4">The sequence shown here is derived from an EMBL/GenBank/DDBJ whole genome shotgun (WGS) entry which is preliminary data.</text>
</comment>
<dbReference type="Pfam" id="PF08028">
    <property type="entry name" value="Acyl-CoA_dh_2"/>
    <property type="match status" value="1"/>
</dbReference>